<name>A0A2P2NXF6_RHIMU</name>
<accession>A0A2P2NXF6</accession>
<dbReference type="AlphaFoldDB" id="A0A2P2NXF6"/>
<protein>
    <submittedName>
        <fullName evidence="2">Uncharacterized protein</fullName>
    </submittedName>
</protein>
<dbReference type="EMBL" id="GGEC01066605">
    <property type="protein sequence ID" value="MBX47089.1"/>
    <property type="molecule type" value="Transcribed_RNA"/>
</dbReference>
<evidence type="ECO:0000256" key="1">
    <source>
        <dbReference type="SAM" id="MobiDB-lite"/>
    </source>
</evidence>
<sequence length="34" mass="3933">MAYLPRDNHWNSIVRTGKEEGMKEGSREQITNGK</sequence>
<feature type="region of interest" description="Disordered" evidence="1">
    <location>
        <begin position="1"/>
        <end position="34"/>
    </location>
</feature>
<reference evidence="2" key="1">
    <citation type="submission" date="2018-02" db="EMBL/GenBank/DDBJ databases">
        <title>Rhizophora mucronata_Transcriptome.</title>
        <authorList>
            <person name="Meera S.P."/>
            <person name="Sreeshan A."/>
            <person name="Augustine A."/>
        </authorList>
    </citation>
    <scope>NUCLEOTIDE SEQUENCE</scope>
    <source>
        <tissue evidence="2">Leaf</tissue>
    </source>
</reference>
<feature type="compositionally biased region" description="Basic and acidic residues" evidence="1">
    <location>
        <begin position="16"/>
        <end position="27"/>
    </location>
</feature>
<organism evidence="2">
    <name type="scientific">Rhizophora mucronata</name>
    <name type="common">Asiatic mangrove</name>
    <dbReference type="NCBI Taxonomy" id="61149"/>
    <lineage>
        <taxon>Eukaryota</taxon>
        <taxon>Viridiplantae</taxon>
        <taxon>Streptophyta</taxon>
        <taxon>Embryophyta</taxon>
        <taxon>Tracheophyta</taxon>
        <taxon>Spermatophyta</taxon>
        <taxon>Magnoliopsida</taxon>
        <taxon>eudicotyledons</taxon>
        <taxon>Gunneridae</taxon>
        <taxon>Pentapetalae</taxon>
        <taxon>rosids</taxon>
        <taxon>fabids</taxon>
        <taxon>Malpighiales</taxon>
        <taxon>Rhizophoraceae</taxon>
        <taxon>Rhizophora</taxon>
    </lineage>
</organism>
<proteinExistence type="predicted"/>
<evidence type="ECO:0000313" key="2">
    <source>
        <dbReference type="EMBL" id="MBX47089.1"/>
    </source>
</evidence>